<dbReference type="Proteomes" id="UP000316759">
    <property type="component" value="Unassembled WGS sequence"/>
</dbReference>
<evidence type="ECO:0000313" key="2">
    <source>
        <dbReference type="Proteomes" id="UP000316759"/>
    </source>
</evidence>
<keyword evidence="2" id="KW-1185">Reference proteome</keyword>
<name>A0A504YTG2_FASGI</name>
<organism evidence="1 2">
    <name type="scientific">Fasciola gigantica</name>
    <name type="common">Giant liver fluke</name>
    <dbReference type="NCBI Taxonomy" id="46835"/>
    <lineage>
        <taxon>Eukaryota</taxon>
        <taxon>Metazoa</taxon>
        <taxon>Spiralia</taxon>
        <taxon>Lophotrochozoa</taxon>
        <taxon>Platyhelminthes</taxon>
        <taxon>Trematoda</taxon>
        <taxon>Digenea</taxon>
        <taxon>Plagiorchiida</taxon>
        <taxon>Echinostomata</taxon>
        <taxon>Echinostomatoidea</taxon>
        <taxon>Fasciolidae</taxon>
        <taxon>Fasciola</taxon>
    </lineage>
</organism>
<gene>
    <name evidence="1" type="ORF">FGIG_02584</name>
</gene>
<dbReference type="EMBL" id="SUNJ01004113">
    <property type="protein sequence ID" value="TPP64684.1"/>
    <property type="molecule type" value="Genomic_DNA"/>
</dbReference>
<proteinExistence type="predicted"/>
<sequence>MHSVSGNRFLPATTQPYAAHRSQADMKIFGNQNKIIPGHPTGRLIHSTDQPGMLHGTLGVGVSSRIIATQLLSPVNAPKMSNSCTFHVDVPPVSNGVNGALGTQTSIATTAASLSPYQNASGKCCMM</sequence>
<reference evidence="1 2" key="1">
    <citation type="submission" date="2019-04" db="EMBL/GenBank/DDBJ databases">
        <title>Annotation for the trematode Fasciola gigantica.</title>
        <authorList>
            <person name="Choi Y.-J."/>
        </authorList>
    </citation>
    <scope>NUCLEOTIDE SEQUENCE [LARGE SCALE GENOMIC DNA]</scope>
    <source>
        <strain evidence="1">Uganda_cow_1</strain>
    </source>
</reference>
<protein>
    <submittedName>
        <fullName evidence="1">Uncharacterized protein</fullName>
    </submittedName>
</protein>
<dbReference type="AlphaFoldDB" id="A0A504YTG2"/>
<evidence type="ECO:0000313" key="1">
    <source>
        <dbReference type="EMBL" id="TPP64684.1"/>
    </source>
</evidence>
<accession>A0A504YTG2</accession>
<comment type="caution">
    <text evidence="1">The sequence shown here is derived from an EMBL/GenBank/DDBJ whole genome shotgun (WGS) entry which is preliminary data.</text>
</comment>